<dbReference type="GO" id="GO:0016811">
    <property type="term" value="F:hydrolase activity, acting on carbon-nitrogen (but not peptide) bonds, in linear amides"/>
    <property type="evidence" value="ECO:0007669"/>
    <property type="project" value="TreeGrafter"/>
</dbReference>
<dbReference type="SUPFAM" id="SSF102588">
    <property type="entry name" value="LmbE-like"/>
    <property type="match status" value="1"/>
</dbReference>
<accession>A0A832G764</accession>
<dbReference type="NCBIfam" id="TIGR04001">
    <property type="entry name" value="thiol_BshB1"/>
    <property type="match status" value="1"/>
</dbReference>
<dbReference type="EMBL" id="DSVI01000004">
    <property type="protein sequence ID" value="HGT46707.1"/>
    <property type="molecule type" value="Genomic_DNA"/>
</dbReference>
<proteinExistence type="predicted"/>
<dbReference type="PANTHER" id="PTHR12993:SF30">
    <property type="entry name" value="N-ACETYL-ALPHA-D-GLUCOSAMINYL L-MALATE DEACETYLASE 1"/>
    <property type="match status" value="1"/>
</dbReference>
<dbReference type="GO" id="GO:0071793">
    <property type="term" value="P:bacillithiol biosynthetic process"/>
    <property type="evidence" value="ECO:0007669"/>
    <property type="project" value="InterPro"/>
</dbReference>
<organism evidence="1">
    <name type="scientific">Ignavibacterium album</name>
    <dbReference type="NCBI Taxonomy" id="591197"/>
    <lineage>
        <taxon>Bacteria</taxon>
        <taxon>Pseudomonadati</taxon>
        <taxon>Ignavibacteriota</taxon>
        <taxon>Ignavibacteria</taxon>
        <taxon>Ignavibacteriales</taxon>
        <taxon>Ignavibacteriaceae</taxon>
        <taxon>Ignavibacterium</taxon>
    </lineage>
</organism>
<dbReference type="InterPro" id="IPR003737">
    <property type="entry name" value="GlcNAc_PI_deacetylase-related"/>
</dbReference>
<dbReference type="InterPro" id="IPR023842">
    <property type="entry name" value="Bacillithiol_biosynth_BshB1"/>
</dbReference>
<dbReference type="AlphaFoldDB" id="A0A832G764"/>
<reference evidence="1" key="1">
    <citation type="journal article" date="2020" name="mSystems">
        <title>Genome- and Community-Level Interaction Insights into Carbon Utilization and Element Cycling Functions of Hydrothermarchaeota in Hydrothermal Sediment.</title>
        <authorList>
            <person name="Zhou Z."/>
            <person name="Liu Y."/>
            <person name="Xu W."/>
            <person name="Pan J."/>
            <person name="Luo Z.H."/>
            <person name="Li M."/>
        </authorList>
    </citation>
    <scope>NUCLEOTIDE SEQUENCE [LARGE SCALE GENOMIC DNA]</scope>
    <source>
        <strain evidence="1">SpSt-500</strain>
    </source>
</reference>
<dbReference type="GO" id="GO:0019213">
    <property type="term" value="F:deacetylase activity"/>
    <property type="evidence" value="ECO:0007669"/>
    <property type="project" value="InterPro"/>
</dbReference>
<comment type="caution">
    <text evidence="1">The sequence shown here is derived from an EMBL/GenBank/DDBJ whole genome shotgun (WGS) entry which is preliminary data.</text>
</comment>
<protein>
    <submittedName>
        <fullName evidence="1">Bacillithiol biosynthesis deacetylase BshB1</fullName>
    </submittedName>
</protein>
<name>A0A832G764_9BACT</name>
<sequence length="241" mass="28161">MHLDVLVFSAHPDDAELSMGGTIALLAKNNLKVGLIDLTKGELGTRGTAETRQREAFNAAIILKSAMRENLELQDGNIQFNKENLYKVIMTIRKYRPKIVFAPYMNDRHPDHIDASNLVKRATFYSGLAKIKTFDREVPQNHYRPEKIFYYMQTFTFEPSFIVDISETFELKMKAIQCYETQFHNPKSTEPETFISRPEFLNYIRSRAEFYGFQIHKKYGEPFFSEEKIELNLVSFFNKNN</sequence>
<dbReference type="Gene3D" id="3.40.50.10320">
    <property type="entry name" value="LmbE-like"/>
    <property type="match status" value="1"/>
</dbReference>
<gene>
    <name evidence="1" type="primary">bshB1</name>
    <name evidence="1" type="ORF">ENS56_01570</name>
</gene>
<dbReference type="PANTHER" id="PTHR12993">
    <property type="entry name" value="N-ACETYLGLUCOSAMINYL-PHOSPHATIDYLINOSITOL DE-N-ACETYLASE-RELATED"/>
    <property type="match status" value="1"/>
</dbReference>
<dbReference type="InterPro" id="IPR024078">
    <property type="entry name" value="LmbE-like_dom_sf"/>
</dbReference>
<evidence type="ECO:0000313" key="1">
    <source>
        <dbReference type="EMBL" id="HGT46707.1"/>
    </source>
</evidence>
<dbReference type="Pfam" id="PF02585">
    <property type="entry name" value="PIG-L"/>
    <property type="match status" value="1"/>
</dbReference>